<feature type="compositionally biased region" description="Basic and acidic residues" evidence="1">
    <location>
        <begin position="169"/>
        <end position="213"/>
    </location>
</feature>
<feature type="compositionally biased region" description="Polar residues" evidence="1">
    <location>
        <begin position="214"/>
        <end position="223"/>
    </location>
</feature>
<feature type="compositionally biased region" description="Basic and acidic residues" evidence="1">
    <location>
        <begin position="272"/>
        <end position="304"/>
    </location>
</feature>
<feature type="domain" description="C2 NT-type" evidence="2">
    <location>
        <begin position="7"/>
        <end position="139"/>
    </location>
</feature>
<dbReference type="InterPro" id="IPR019448">
    <property type="entry name" value="NT-C2"/>
</dbReference>
<evidence type="ECO:0000313" key="3">
    <source>
        <dbReference type="EMBL" id="GMI42905.1"/>
    </source>
</evidence>
<feature type="region of interest" description="Disordered" evidence="1">
    <location>
        <begin position="336"/>
        <end position="373"/>
    </location>
</feature>
<accession>A0A9W7LB40</accession>
<name>A0A9W7LB40_9STRA</name>
<gene>
    <name evidence="3" type="ORF">TrCOL_g10682</name>
</gene>
<dbReference type="AlphaFoldDB" id="A0A9W7LB40"/>
<dbReference type="OrthoDB" id="205148at2759"/>
<feature type="region of interest" description="Disordered" evidence="1">
    <location>
        <begin position="140"/>
        <end position="317"/>
    </location>
</feature>
<dbReference type="Proteomes" id="UP001165065">
    <property type="component" value="Unassembled WGS sequence"/>
</dbReference>
<protein>
    <recommendedName>
        <fullName evidence="2">C2 NT-type domain-containing protein</fullName>
    </recommendedName>
</protein>
<sequence length="373" mass="42146">MPLGHFVKTFNTTAVPAKVEVKIHGMTLSGDASDKKFMVWLQRKGKSRGTALVKAEGDVVVWDESVTQTCTLYQDAKGLFKRKRFALVVIWNSCNQEAPGQQFGTVDLDLSHSSEMKSYGLTKCSDPRALIRLSVTATSSNDKVNSPAAKGSNSSKKPPVGSFAGADMWSKHDEEGVYTGHRDDDRRRGESKKGDYYDDHYDRDMYDDHRRSPSPENYYNKYNTPGKRSDGSFESSYGRGSGGRGDYDDDYYRRSPDDAYDDDLRRRSGSWDSRDRDRDSDRSPSYDREVGRDQRFDSREREFEGDQELGGSSWGVEAEDIDREFMGGSIPIIDDRYNSPSVRNDMHHQFTPSLREGRDSGGKLMPPMGDAWA</sequence>
<evidence type="ECO:0000256" key="1">
    <source>
        <dbReference type="SAM" id="MobiDB-lite"/>
    </source>
</evidence>
<comment type="caution">
    <text evidence="3">The sequence shown here is derived from an EMBL/GenBank/DDBJ whole genome shotgun (WGS) entry which is preliminary data.</text>
</comment>
<proteinExistence type="predicted"/>
<dbReference type="EMBL" id="BRYA01000184">
    <property type="protein sequence ID" value="GMI42905.1"/>
    <property type="molecule type" value="Genomic_DNA"/>
</dbReference>
<feature type="compositionally biased region" description="Basic and acidic residues" evidence="1">
    <location>
        <begin position="250"/>
        <end position="266"/>
    </location>
</feature>
<dbReference type="PROSITE" id="PS51840">
    <property type="entry name" value="C2_NT"/>
    <property type="match status" value="1"/>
</dbReference>
<evidence type="ECO:0000259" key="2">
    <source>
        <dbReference type="PROSITE" id="PS51840"/>
    </source>
</evidence>
<evidence type="ECO:0000313" key="4">
    <source>
        <dbReference type="Proteomes" id="UP001165065"/>
    </source>
</evidence>
<organism evidence="3 4">
    <name type="scientific">Triparma columacea</name>
    <dbReference type="NCBI Taxonomy" id="722753"/>
    <lineage>
        <taxon>Eukaryota</taxon>
        <taxon>Sar</taxon>
        <taxon>Stramenopiles</taxon>
        <taxon>Ochrophyta</taxon>
        <taxon>Bolidophyceae</taxon>
        <taxon>Parmales</taxon>
        <taxon>Triparmaceae</taxon>
        <taxon>Triparma</taxon>
    </lineage>
</organism>
<reference evidence="4" key="1">
    <citation type="journal article" date="2023" name="Commun. Biol.">
        <title>Genome analysis of Parmales, the sister group of diatoms, reveals the evolutionary specialization of diatoms from phago-mixotrophs to photoautotrophs.</title>
        <authorList>
            <person name="Ban H."/>
            <person name="Sato S."/>
            <person name="Yoshikawa S."/>
            <person name="Yamada K."/>
            <person name="Nakamura Y."/>
            <person name="Ichinomiya M."/>
            <person name="Sato N."/>
            <person name="Blanc-Mathieu R."/>
            <person name="Endo H."/>
            <person name="Kuwata A."/>
            <person name="Ogata H."/>
        </authorList>
    </citation>
    <scope>NUCLEOTIDE SEQUENCE [LARGE SCALE GENOMIC DNA]</scope>
</reference>
<keyword evidence="4" id="KW-1185">Reference proteome</keyword>
<dbReference type="Pfam" id="PF10358">
    <property type="entry name" value="NT-C2"/>
    <property type="match status" value="1"/>
</dbReference>